<keyword evidence="2" id="KW-1185">Reference proteome</keyword>
<organism evidence="1 2">
    <name type="scientific">Penicillium alfredii</name>
    <dbReference type="NCBI Taxonomy" id="1506179"/>
    <lineage>
        <taxon>Eukaryota</taxon>
        <taxon>Fungi</taxon>
        <taxon>Dikarya</taxon>
        <taxon>Ascomycota</taxon>
        <taxon>Pezizomycotina</taxon>
        <taxon>Eurotiomycetes</taxon>
        <taxon>Eurotiomycetidae</taxon>
        <taxon>Eurotiales</taxon>
        <taxon>Aspergillaceae</taxon>
        <taxon>Penicillium</taxon>
    </lineage>
</organism>
<proteinExistence type="predicted"/>
<reference evidence="1" key="2">
    <citation type="journal article" date="2023" name="IMA Fungus">
        <title>Comparative genomic study of the Penicillium genus elucidates a diverse pangenome and 15 lateral gene transfer events.</title>
        <authorList>
            <person name="Petersen C."/>
            <person name="Sorensen T."/>
            <person name="Nielsen M.R."/>
            <person name="Sondergaard T.E."/>
            <person name="Sorensen J.L."/>
            <person name="Fitzpatrick D.A."/>
            <person name="Frisvad J.C."/>
            <person name="Nielsen K.L."/>
        </authorList>
    </citation>
    <scope>NUCLEOTIDE SEQUENCE</scope>
    <source>
        <strain evidence="1">IBT 34128</strain>
    </source>
</reference>
<gene>
    <name evidence="1" type="ORF">NUU61_005080</name>
</gene>
<dbReference type="PANTHER" id="PTHR31891">
    <property type="entry name" value="FORMAMIDASE C869.04-RELATED"/>
    <property type="match status" value="1"/>
</dbReference>
<dbReference type="GeneID" id="81394830"/>
<dbReference type="Proteomes" id="UP001141434">
    <property type="component" value="Unassembled WGS sequence"/>
</dbReference>
<dbReference type="InterPro" id="IPR004304">
    <property type="entry name" value="FmdA_AmdA"/>
</dbReference>
<dbReference type="GO" id="GO:0016811">
    <property type="term" value="F:hydrolase activity, acting on carbon-nitrogen (but not peptide) bonds, in linear amides"/>
    <property type="evidence" value="ECO:0007669"/>
    <property type="project" value="InterPro"/>
</dbReference>
<dbReference type="RefSeq" id="XP_056511275.1">
    <property type="nucleotide sequence ID" value="XM_056655662.1"/>
</dbReference>
<accession>A0A9W9F8W7</accession>
<dbReference type="Gene3D" id="2.60.120.580">
    <property type="entry name" value="Acetamidase/Formamidase-like domains"/>
    <property type="match status" value="2"/>
</dbReference>
<dbReference type="AlphaFoldDB" id="A0A9W9F8W7"/>
<dbReference type="SUPFAM" id="SSF141130">
    <property type="entry name" value="Acetamidase/Formamidase-like"/>
    <property type="match status" value="1"/>
</dbReference>
<reference evidence="1" key="1">
    <citation type="submission" date="2022-11" db="EMBL/GenBank/DDBJ databases">
        <authorList>
            <person name="Petersen C."/>
        </authorList>
    </citation>
    <scope>NUCLEOTIDE SEQUENCE</scope>
    <source>
        <strain evidence="1">IBT 34128</strain>
    </source>
</reference>
<dbReference type="OrthoDB" id="3335528at2759"/>
<evidence type="ECO:0008006" key="3">
    <source>
        <dbReference type="Google" id="ProtNLM"/>
    </source>
</evidence>
<protein>
    <recommendedName>
        <fullName evidence="3">Acetamidase/formamidase family protein</fullName>
    </recommendedName>
</protein>
<dbReference type="Gene3D" id="3.10.28.20">
    <property type="entry name" value="Acetamidase/Formamidase-like domains"/>
    <property type="match status" value="1"/>
</dbReference>
<sequence length="318" mass="33822">MAAGWSNFHVGRDCGHVKWSKHITPKLTVSSGETVTFDAVDSSNGQLGPQSDASAIASLDLGLANPVFGPIFVRDAQPGDALKVEVLKLEVANWGWSAIIPGFGLLADEFPTPEIKIWSLDHEKGYAQFKDMRIPLRPFLGCMGLAPASDAELSTVPPTHAGGNMDCRELGVGSIVYLPVQTAGALFSCGDGHAAQGHGEVCGTAIETPIRATLRFEVCKNQPWVTTPQYQTPPQAQIPNPLPDLGTYGVLGVSPDLFDAAKSATRNLIQWLVSTKGLSRSEAYILASIAGDLQIAEAVNVPNYEVAMSLPLGIFTRT</sequence>
<dbReference type="Pfam" id="PF03069">
    <property type="entry name" value="FmdA_AmdA"/>
    <property type="match status" value="2"/>
</dbReference>
<comment type="caution">
    <text evidence="1">The sequence shown here is derived from an EMBL/GenBank/DDBJ whole genome shotgun (WGS) entry which is preliminary data.</text>
</comment>
<name>A0A9W9F8W7_9EURO</name>
<dbReference type="EMBL" id="JAPMSZ010000007">
    <property type="protein sequence ID" value="KAJ5095724.1"/>
    <property type="molecule type" value="Genomic_DNA"/>
</dbReference>
<dbReference type="PANTHER" id="PTHR31891:SF1">
    <property type="entry name" value="FORMAMIDASE C869.04-RELATED"/>
    <property type="match status" value="1"/>
</dbReference>
<evidence type="ECO:0000313" key="1">
    <source>
        <dbReference type="EMBL" id="KAJ5095724.1"/>
    </source>
</evidence>
<evidence type="ECO:0000313" key="2">
    <source>
        <dbReference type="Proteomes" id="UP001141434"/>
    </source>
</evidence>